<comment type="subcellular location">
    <subcellularLocation>
        <location evidence="2">Membrane</location>
        <topology evidence="2">Multi-pass membrane protein</topology>
    </subcellularLocation>
</comment>
<keyword evidence="12 13" id="KW-0472">Membrane</keyword>
<gene>
    <name evidence="15" type="ORF">QWJ38_01640</name>
</gene>
<keyword evidence="16" id="KW-1185">Reference proteome</keyword>
<dbReference type="SMART" id="SM00388">
    <property type="entry name" value="HisKA"/>
    <property type="match status" value="1"/>
</dbReference>
<dbReference type="Pfam" id="PF00512">
    <property type="entry name" value="HisKA"/>
    <property type="match status" value="1"/>
</dbReference>
<dbReference type="InterPro" id="IPR004358">
    <property type="entry name" value="Sig_transdc_His_kin-like_C"/>
</dbReference>
<evidence type="ECO:0000256" key="7">
    <source>
        <dbReference type="ARBA" id="ARBA00022741"/>
    </source>
</evidence>
<feature type="transmembrane region" description="Helical" evidence="13">
    <location>
        <begin position="12"/>
        <end position="31"/>
    </location>
</feature>
<organism evidence="15 16">
    <name type="scientific">Roseateles violae</name>
    <dbReference type="NCBI Taxonomy" id="3058042"/>
    <lineage>
        <taxon>Bacteria</taxon>
        <taxon>Pseudomonadati</taxon>
        <taxon>Pseudomonadota</taxon>
        <taxon>Betaproteobacteria</taxon>
        <taxon>Burkholderiales</taxon>
        <taxon>Sphaerotilaceae</taxon>
        <taxon>Roseateles</taxon>
    </lineage>
</organism>
<evidence type="ECO:0000256" key="2">
    <source>
        <dbReference type="ARBA" id="ARBA00004141"/>
    </source>
</evidence>
<feature type="transmembrane region" description="Helical" evidence="13">
    <location>
        <begin position="91"/>
        <end position="113"/>
    </location>
</feature>
<evidence type="ECO:0000256" key="5">
    <source>
        <dbReference type="ARBA" id="ARBA00022679"/>
    </source>
</evidence>
<evidence type="ECO:0000256" key="12">
    <source>
        <dbReference type="ARBA" id="ARBA00023136"/>
    </source>
</evidence>
<keyword evidence="9 15" id="KW-0067">ATP-binding</keyword>
<keyword evidence="8" id="KW-0418">Kinase</keyword>
<evidence type="ECO:0000256" key="6">
    <source>
        <dbReference type="ARBA" id="ARBA00022692"/>
    </source>
</evidence>
<dbReference type="InterPro" id="IPR052023">
    <property type="entry name" value="Histidine_kinase_KdpD"/>
</dbReference>
<dbReference type="CDD" id="cd00075">
    <property type="entry name" value="HATPase"/>
    <property type="match status" value="1"/>
</dbReference>
<evidence type="ECO:0000313" key="16">
    <source>
        <dbReference type="Proteomes" id="UP001228044"/>
    </source>
</evidence>
<evidence type="ECO:0000313" key="15">
    <source>
        <dbReference type="EMBL" id="MDN3918970.1"/>
    </source>
</evidence>
<proteinExistence type="predicted"/>
<dbReference type="PRINTS" id="PR00344">
    <property type="entry name" value="BCTRLSENSOR"/>
</dbReference>
<dbReference type="RefSeq" id="WP_290357295.1">
    <property type="nucleotide sequence ID" value="NZ_JAUHHC010000001.1"/>
</dbReference>
<evidence type="ECO:0000256" key="13">
    <source>
        <dbReference type="SAM" id="Phobius"/>
    </source>
</evidence>
<dbReference type="EMBL" id="JAUHHC010000001">
    <property type="protein sequence ID" value="MDN3918970.1"/>
    <property type="molecule type" value="Genomic_DNA"/>
</dbReference>
<dbReference type="SUPFAM" id="SSF47384">
    <property type="entry name" value="Homodimeric domain of signal transducing histidine kinase"/>
    <property type="match status" value="1"/>
</dbReference>
<dbReference type="CDD" id="cd00082">
    <property type="entry name" value="HisKA"/>
    <property type="match status" value="1"/>
</dbReference>
<comment type="catalytic activity">
    <reaction evidence="1">
        <text>ATP + protein L-histidine = ADP + protein N-phospho-L-histidine.</text>
        <dbReference type="EC" id="2.7.13.3"/>
    </reaction>
</comment>
<feature type="domain" description="Histidine kinase" evidence="14">
    <location>
        <begin position="288"/>
        <end position="509"/>
    </location>
</feature>
<evidence type="ECO:0000256" key="3">
    <source>
        <dbReference type="ARBA" id="ARBA00012438"/>
    </source>
</evidence>
<dbReference type="InterPro" id="IPR025201">
    <property type="entry name" value="KdpD_TM"/>
</dbReference>
<evidence type="ECO:0000256" key="8">
    <source>
        <dbReference type="ARBA" id="ARBA00022777"/>
    </source>
</evidence>
<name>A0ABT8DKN2_9BURK</name>
<protein>
    <recommendedName>
        <fullName evidence="3">histidine kinase</fullName>
        <ecNumber evidence="3">2.7.13.3</ecNumber>
    </recommendedName>
</protein>
<keyword evidence="6 13" id="KW-0812">Transmembrane</keyword>
<dbReference type="PANTHER" id="PTHR45569">
    <property type="entry name" value="SENSOR PROTEIN KDPD"/>
    <property type="match status" value="1"/>
</dbReference>
<sequence>MNSSSRLPESLARCWPAAAIWALAWALLVWLDGRPEAANLANLAMLLLLASALGSPWLPLAGALLVNLAAVMVFNWAFVPPRGSLLIDLHQHAWLLATMLGVSWSTAGLMARLRRQVALAQRQAADAEQLRAFSEALRDAAEPHAQAAALAAALQRLLAAPVQLLLLKDALPARDDAEAVLVLGAPDADQWTGLWACLRGSTPFGPGTGRYEEQRAWYLPLRGRRRSLGAALLELEPGRRADPALRAQAQQFCDQMGQALERSASERAAQRAREEAEAQGLRNTLLAAISHDYRTPLATIMGAASALQEQDARLDAAQRQRLAATVVDETAALSRLTDNTLQIARLDAPGVVLRMDWESAEEIVGAALRRLRQRHAEAPLRARLEPGLPLLRCDALLLMQLLDNLVDNALRYGGGPVEIVAERAGPGHLLLAVRDRGPGVQPAWQERIFGAFQRGAEANAERPDGAPRRGVGVGLAACRAIARAHGGEIRYRARHRGGASFECRLPLTPQPAALVEPS</sequence>
<dbReference type="Gene3D" id="3.30.565.10">
    <property type="entry name" value="Histidine kinase-like ATPase, C-terminal domain"/>
    <property type="match status" value="1"/>
</dbReference>
<dbReference type="SUPFAM" id="SSF55874">
    <property type="entry name" value="ATPase domain of HSP90 chaperone/DNA topoisomerase II/histidine kinase"/>
    <property type="match status" value="1"/>
</dbReference>
<dbReference type="PROSITE" id="PS50109">
    <property type="entry name" value="HIS_KIN"/>
    <property type="match status" value="1"/>
</dbReference>
<dbReference type="InterPro" id="IPR036097">
    <property type="entry name" value="HisK_dim/P_sf"/>
</dbReference>
<dbReference type="Gene3D" id="1.20.120.620">
    <property type="entry name" value="Backbone structure of the membrane domain of e. Coli histidine kinase receptor kdpd"/>
    <property type="match status" value="1"/>
</dbReference>
<evidence type="ECO:0000256" key="9">
    <source>
        <dbReference type="ARBA" id="ARBA00022840"/>
    </source>
</evidence>
<keyword evidence="10 13" id="KW-1133">Transmembrane helix</keyword>
<dbReference type="Proteomes" id="UP001228044">
    <property type="component" value="Unassembled WGS sequence"/>
</dbReference>
<reference evidence="15 16" key="1">
    <citation type="submission" date="2023-06" db="EMBL/GenBank/DDBJ databases">
        <title>Pelomonas sp. PFR6 16S ribosomal RNA gene Genome sequencing and assembly.</title>
        <authorList>
            <person name="Woo H."/>
        </authorList>
    </citation>
    <scope>NUCLEOTIDE SEQUENCE [LARGE SCALE GENOMIC DNA]</scope>
    <source>
        <strain evidence="15 16">PFR6</strain>
    </source>
</reference>
<keyword evidence="5" id="KW-0808">Transferase</keyword>
<dbReference type="InterPro" id="IPR036890">
    <property type="entry name" value="HATPase_C_sf"/>
</dbReference>
<keyword evidence="7" id="KW-0547">Nucleotide-binding</keyword>
<dbReference type="Gene3D" id="1.10.287.130">
    <property type="match status" value="1"/>
</dbReference>
<comment type="caution">
    <text evidence="15">The sequence shown here is derived from an EMBL/GenBank/DDBJ whole genome shotgun (WGS) entry which is preliminary data.</text>
</comment>
<dbReference type="InterPro" id="IPR003661">
    <property type="entry name" value="HisK_dim/P_dom"/>
</dbReference>
<dbReference type="Gene3D" id="3.30.450.40">
    <property type="match status" value="1"/>
</dbReference>
<evidence type="ECO:0000256" key="1">
    <source>
        <dbReference type="ARBA" id="ARBA00000085"/>
    </source>
</evidence>
<evidence type="ECO:0000259" key="14">
    <source>
        <dbReference type="PROSITE" id="PS50109"/>
    </source>
</evidence>
<accession>A0ABT8DKN2</accession>
<keyword evidence="11" id="KW-0902">Two-component regulatory system</keyword>
<dbReference type="InterPro" id="IPR003594">
    <property type="entry name" value="HATPase_dom"/>
</dbReference>
<dbReference type="SMART" id="SM00387">
    <property type="entry name" value="HATPase_c"/>
    <property type="match status" value="1"/>
</dbReference>
<dbReference type="EC" id="2.7.13.3" evidence="3"/>
<keyword evidence="4" id="KW-0597">Phosphoprotein</keyword>
<dbReference type="Pfam" id="PF13493">
    <property type="entry name" value="DUF4118"/>
    <property type="match status" value="1"/>
</dbReference>
<evidence type="ECO:0000256" key="4">
    <source>
        <dbReference type="ARBA" id="ARBA00022553"/>
    </source>
</evidence>
<dbReference type="Pfam" id="PF02518">
    <property type="entry name" value="HATPase_c"/>
    <property type="match status" value="1"/>
</dbReference>
<dbReference type="InterPro" id="IPR029016">
    <property type="entry name" value="GAF-like_dom_sf"/>
</dbReference>
<dbReference type="PANTHER" id="PTHR45569:SF1">
    <property type="entry name" value="SENSOR PROTEIN KDPD"/>
    <property type="match status" value="1"/>
</dbReference>
<feature type="transmembrane region" description="Helical" evidence="13">
    <location>
        <begin position="60"/>
        <end position="79"/>
    </location>
</feature>
<evidence type="ECO:0000256" key="10">
    <source>
        <dbReference type="ARBA" id="ARBA00022989"/>
    </source>
</evidence>
<dbReference type="InterPro" id="IPR038318">
    <property type="entry name" value="KdpD_sf"/>
</dbReference>
<evidence type="ECO:0000256" key="11">
    <source>
        <dbReference type="ARBA" id="ARBA00023012"/>
    </source>
</evidence>
<dbReference type="GO" id="GO:0005524">
    <property type="term" value="F:ATP binding"/>
    <property type="evidence" value="ECO:0007669"/>
    <property type="project" value="UniProtKB-KW"/>
</dbReference>
<dbReference type="InterPro" id="IPR005467">
    <property type="entry name" value="His_kinase_dom"/>
</dbReference>